<name>A0A9D5DGV7_9CRYT</name>
<dbReference type="OrthoDB" id="10476023at2759"/>
<dbReference type="AlphaFoldDB" id="A0A9D5DGV7"/>
<evidence type="ECO:0000313" key="2">
    <source>
        <dbReference type="EMBL" id="KAJ1607988.1"/>
    </source>
</evidence>
<dbReference type="Proteomes" id="UP001067231">
    <property type="component" value="Unassembled WGS sequence"/>
</dbReference>
<organism evidence="2">
    <name type="scientific">Cryptosporidium canis</name>
    <dbReference type="NCBI Taxonomy" id="195482"/>
    <lineage>
        <taxon>Eukaryota</taxon>
        <taxon>Sar</taxon>
        <taxon>Alveolata</taxon>
        <taxon>Apicomplexa</taxon>
        <taxon>Conoidasida</taxon>
        <taxon>Coccidia</taxon>
        <taxon>Eucoccidiorida</taxon>
        <taxon>Eimeriorina</taxon>
        <taxon>Cryptosporidiidae</taxon>
        <taxon>Cryptosporidium</taxon>
    </lineage>
</organism>
<feature type="region of interest" description="Disordered" evidence="1">
    <location>
        <begin position="62"/>
        <end position="81"/>
    </location>
</feature>
<protein>
    <submittedName>
        <fullName evidence="2">Uncharacterized protein</fullName>
    </submittedName>
</protein>
<evidence type="ECO:0000256" key="1">
    <source>
        <dbReference type="SAM" id="MobiDB-lite"/>
    </source>
</evidence>
<gene>
    <name evidence="2" type="ORF">OJ253_2115</name>
</gene>
<accession>A0A9D5DGV7</accession>
<sequence length="112" mass="12733">MEESCIFYTIFVEIEGAIHDYEQSFKQHNLNRTINSISNTISDEVSRGMLGYNGKHFINDSKKSTNEGNIPEFGNHSDSDIYNKTNKENKTQHIGMNVTLDNSTNTQNIILS</sequence>
<dbReference type="EMBL" id="JAPCXC010000051">
    <property type="protein sequence ID" value="KAJ1607988.1"/>
    <property type="molecule type" value="Genomic_DNA"/>
</dbReference>
<reference evidence="2" key="1">
    <citation type="submission" date="2022-10" db="EMBL/GenBank/DDBJ databases">
        <title>Adaptive evolution leads to modifications in subtelomeric GC content in a zoonotic Cryptosporidium species.</title>
        <authorList>
            <person name="Li J."/>
            <person name="Feng Y."/>
            <person name="Xiao L."/>
        </authorList>
    </citation>
    <scope>NUCLEOTIDE SEQUENCE</scope>
    <source>
        <strain evidence="2">33844</strain>
    </source>
</reference>
<proteinExistence type="predicted"/>
<comment type="caution">
    <text evidence="2">The sequence shown here is derived from an EMBL/GenBank/DDBJ whole genome shotgun (WGS) entry which is preliminary data.</text>
</comment>